<organism evidence="6 7">
    <name type="scientific">Hibiscus syriacus</name>
    <name type="common">Rose of Sharon</name>
    <dbReference type="NCBI Taxonomy" id="106335"/>
    <lineage>
        <taxon>Eukaryota</taxon>
        <taxon>Viridiplantae</taxon>
        <taxon>Streptophyta</taxon>
        <taxon>Embryophyta</taxon>
        <taxon>Tracheophyta</taxon>
        <taxon>Spermatophyta</taxon>
        <taxon>Magnoliopsida</taxon>
        <taxon>eudicotyledons</taxon>
        <taxon>Gunneridae</taxon>
        <taxon>Pentapetalae</taxon>
        <taxon>rosids</taxon>
        <taxon>malvids</taxon>
        <taxon>Malvales</taxon>
        <taxon>Malvaceae</taxon>
        <taxon>Malvoideae</taxon>
        <taxon>Hibiscus</taxon>
    </lineage>
</organism>
<dbReference type="Pfam" id="PF26252">
    <property type="entry name" value="RdRP_helical"/>
    <property type="match status" value="1"/>
</dbReference>
<evidence type="ECO:0000259" key="2">
    <source>
        <dbReference type="Pfam" id="PF05183"/>
    </source>
</evidence>
<dbReference type="Proteomes" id="UP000436088">
    <property type="component" value="Unassembled WGS sequence"/>
</dbReference>
<dbReference type="EMBL" id="VEPZ02000792">
    <property type="protein sequence ID" value="KAE8719220.1"/>
    <property type="molecule type" value="Genomic_DNA"/>
</dbReference>
<keyword evidence="1 6" id="KW-0696">RNA-directed RNA polymerase</keyword>
<comment type="function">
    <text evidence="1">Probably involved in the RNA silencing pathway and required for the generation of small interfering RNAs (siRNAs).</text>
</comment>
<reference evidence="6" key="1">
    <citation type="submission" date="2019-09" db="EMBL/GenBank/DDBJ databases">
        <title>Draft genome information of white flower Hibiscus syriacus.</title>
        <authorList>
            <person name="Kim Y.-M."/>
        </authorList>
    </citation>
    <scope>NUCLEOTIDE SEQUENCE [LARGE SCALE GENOMIC DNA]</scope>
    <source>
        <strain evidence="6">YM2019G1</strain>
    </source>
</reference>
<feature type="domain" description="RDR1/2-like RRM" evidence="4">
    <location>
        <begin position="6"/>
        <end position="83"/>
    </location>
</feature>
<dbReference type="PANTHER" id="PTHR23079">
    <property type="entry name" value="RNA-DEPENDENT RNA POLYMERASE"/>
    <property type="match status" value="1"/>
</dbReference>
<evidence type="ECO:0000313" key="7">
    <source>
        <dbReference type="Proteomes" id="UP000436088"/>
    </source>
</evidence>
<feature type="domain" description="RDR1/2-like PH-like" evidence="3">
    <location>
        <begin position="104"/>
        <end position="253"/>
    </location>
</feature>
<keyword evidence="1" id="KW-0694">RNA-binding</keyword>
<comment type="catalytic activity">
    <reaction evidence="1">
        <text>RNA(n) + a ribonucleoside 5'-triphosphate = RNA(n+1) + diphosphate</text>
        <dbReference type="Rhea" id="RHEA:21248"/>
        <dbReference type="Rhea" id="RHEA-COMP:14527"/>
        <dbReference type="Rhea" id="RHEA-COMP:17342"/>
        <dbReference type="ChEBI" id="CHEBI:33019"/>
        <dbReference type="ChEBI" id="CHEBI:61557"/>
        <dbReference type="ChEBI" id="CHEBI:140395"/>
        <dbReference type="EC" id="2.7.7.48"/>
    </reaction>
</comment>
<evidence type="ECO:0000259" key="4">
    <source>
        <dbReference type="Pfam" id="PF26250"/>
    </source>
</evidence>
<dbReference type="GO" id="GO:0003968">
    <property type="term" value="F:RNA-directed RNA polymerase activity"/>
    <property type="evidence" value="ECO:0007669"/>
    <property type="project" value="UniProtKB-KW"/>
</dbReference>
<dbReference type="InterPro" id="IPR057590">
    <property type="entry name" value="PH_RDR1/2-like"/>
</dbReference>
<feature type="domain" description="RDRP core" evidence="2">
    <location>
        <begin position="373"/>
        <end position="895"/>
    </location>
</feature>
<evidence type="ECO:0000256" key="1">
    <source>
        <dbReference type="RuleBase" id="RU363098"/>
    </source>
</evidence>
<dbReference type="GO" id="GO:0031380">
    <property type="term" value="C:nuclear RNA-directed RNA polymerase complex"/>
    <property type="evidence" value="ECO:0007669"/>
    <property type="project" value="TreeGrafter"/>
</dbReference>
<dbReference type="InterPro" id="IPR058763">
    <property type="entry name" value="RRM_RDR1/2-like"/>
</dbReference>
<gene>
    <name evidence="6" type="ORF">F3Y22_tig00109972pilonHSYRG00278</name>
</gene>
<accession>A0A6A3BQJ9</accession>
<name>A0A6A3BQJ9_HIBSY</name>
<feature type="domain" description="RDRP helical" evidence="5">
    <location>
        <begin position="277"/>
        <end position="354"/>
    </location>
</feature>
<dbReference type="AlphaFoldDB" id="A0A6A3BQJ9"/>
<evidence type="ECO:0000259" key="3">
    <source>
        <dbReference type="Pfam" id="PF24823"/>
    </source>
</evidence>
<proteinExistence type="inferred from homology"/>
<comment type="similarity">
    <text evidence="1">Belongs to the RdRP family.</text>
</comment>
<keyword evidence="1" id="KW-0808">Transferase</keyword>
<dbReference type="InterPro" id="IPR057596">
    <property type="entry name" value="RDRP_core"/>
</dbReference>
<evidence type="ECO:0000259" key="5">
    <source>
        <dbReference type="Pfam" id="PF26252"/>
    </source>
</evidence>
<evidence type="ECO:0000313" key="6">
    <source>
        <dbReference type="EMBL" id="KAE8719220.1"/>
    </source>
</evidence>
<dbReference type="EC" id="2.7.7.48" evidence="1"/>
<keyword evidence="7" id="KW-1185">Reference proteome</keyword>
<dbReference type="Pfam" id="PF05183">
    <property type="entry name" value="RdRP"/>
    <property type="match status" value="1"/>
</dbReference>
<comment type="caution">
    <text evidence="6">The sequence shown here is derived from an EMBL/GenBank/DDBJ whole genome shotgun (WGS) entry which is preliminary data.</text>
</comment>
<keyword evidence="1" id="KW-0548">Nucleotidyltransferase</keyword>
<keyword evidence="1" id="KW-0943">RNA-mediated gene silencing</keyword>
<dbReference type="InterPro" id="IPR007855">
    <property type="entry name" value="RDRP"/>
</dbReference>
<dbReference type="PANTHER" id="PTHR23079:SF1">
    <property type="entry name" value="RNA-DEPENDENT RNA POLYMERASE 1"/>
    <property type="match status" value="1"/>
</dbReference>
<dbReference type="InterPro" id="IPR058751">
    <property type="entry name" value="RDRP_helical"/>
</dbReference>
<sequence>MGKSKTIKVSGFLSDVSVEEVRKFLERYTGKGTVYALKIRQQKKGGRAYAVVQFTKRAYAKLILRLADLRLYHGDSYLRAWEMDKNIVSEPRTFLHTMKHVKVRFGCRVSKEKMYVLWNADDVTVNFGLGMRKFQFLLSHDRLPYKLELFYENIWQIELHRAFNQTSTYLLIQLFGAPRIYEKEVHYSGHVCDDPLLNYFMDVPDDQWVRTTDFTPSFCIGQSSVLCLKLPRNLQLPNFRENFAYYKETDGRFVFESGSSYSCNRTLVPIVRPMQVVNLPFEILFKVNLLVQNGCIPGPALDDNFYRLVDARRIEKVFIDHALEKLYHLKECCYEPSSWLFKEYKAYTSSKKHPVSPAISLDAGLVYVRRVQITPSRVYFCGPEINVSNRVLRQFRNDIDNFLRITFVDEELEKIHSTNVQAKDRRTDIYERILSTLQNGIVIGDKRFEFLAFSSSQLRENSAWMFASRKGLTAADIRSWMGDFSKIRNVAKYAARLGQSFSSSTETLSVAKDEINRIPDIEIMKGGNKYVFSDGIGKISAEFAKKVAAKCHLNGPTPSAFQIRIGGFKGVVAVDPTSNWKLSLRKSMEKYESENTKLDVLAWSKFQPCFLNRQLITLLSTLGVPDRAFEIKQREVVDELNAVLTDPLKAQKALELMSPGENTNILKEMLLCYKPDEEPFLSMMLQTFRASKLLDLRTKARIFLQKGRSMMGCLDETRTLNYGQVFVQFSGSRSNTRFIVKGKVVVAKNPCLHPGDVRVLRAIDVPDLHHMVDCVVFPQKGSRPHPNECSGSDLDGDIYFVCWDPDLIPSKQIKPMDYSPAPSATLDHEVTIEEIEEYFTNYIVNDSLGIISNAHTVFADREPGKAMSRPCLDLAKLFSIAVDFPKTGVPAEIPKN</sequence>
<dbReference type="Pfam" id="PF26250">
    <property type="entry name" value="RRM_RdRP1_2"/>
    <property type="match status" value="1"/>
</dbReference>
<dbReference type="GO" id="GO:0030422">
    <property type="term" value="P:siRNA processing"/>
    <property type="evidence" value="ECO:0007669"/>
    <property type="project" value="TreeGrafter"/>
</dbReference>
<protein>
    <recommendedName>
        <fullName evidence="1">RNA-dependent RNA polymerase</fullName>
        <ecNumber evidence="1">2.7.7.48</ecNumber>
    </recommendedName>
</protein>
<dbReference type="GO" id="GO:0003723">
    <property type="term" value="F:RNA binding"/>
    <property type="evidence" value="ECO:0007669"/>
    <property type="project" value="UniProtKB-KW"/>
</dbReference>
<dbReference type="Pfam" id="PF24823">
    <property type="entry name" value="PH_RDR2"/>
    <property type="match status" value="1"/>
</dbReference>